<dbReference type="GO" id="GO:0022627">
    <property type="term" value="C:cytosolic small ribosomal subunit"/>
    <property type="evidence" value="ECO:0007669"/>
    <property type="project" value="TreeGrafter"/>
</dbReference>
<feature type="domain" description="Translation initiation factor beta propellor-like" evidence="11">
    <location>
        <begin position="210"/>
        <end position="324"/>
    </location>
</feature>
<dbReference type="FunFam" id="2.130.10.10:FF:003624">
    <property type="entry name" value="Eukaryotic translation initiation factor 2A"/>
    <property type="match status" value="1"/>
</dbReference>
<dbReference type="AlphaFoldDB" id="A0A8J9YZY0"/>
<evidence type="ECO:0000256" key="4">
    <source>
        <dbReference type="ARBA" id="ARBA00022540"/>
    </source>
</evidence>
<evidence type="ECO:0000256" key="3">
    <source>
        <dbReference type="ARBA" id="ARBA00013819"/>
    </source>
</evidence>
<organism evidence="12 13">
    <name type="scientific">Branchiostoma lanceolatum</name>
    <name type="common">Common lancelet</name>
    <name type="synonym">Amphioxus lanceolatum</name>
    <dbReference type="NCBI Taxonomy" id="7740"/>
    <lineage>
        <taxon>Eukaryota</taxon>
        <taxon>Metazoa</taxon>
        <taxon>Chordata</taxon>
        <taxon>Cephalochordata</taxon>
        <taxon>Leptocardii</taxon>
        <taxon>Amphioxiformes</taxon>
        <taxon>Branchiostomatidae</taxon>
        <taxon>Branchiostoma</taxon>
    </lineage>
</organism>
<feature type="compositionally biased region" description="Basic and acidic residues" evidence="10">
    <location>
        <begin position="474"/>
        <end position="493"/>
    </location>
</feature>
<evidence type="ECO:0000256" key="10">
    <source>
        <dbReference type="SAM" id="MobiDB-lite"/>
    </source>
</evidence>
<evidence type="ECO:0000256" key="6">
    <source>
        <dbReference type="ARBA" id="ARBA00022737"/>
    </source>
</evidence>
<reference evidence="12" key="1">
    <citation type="submission" date="2022-01" db="EMBL/GenBank/DDBJ databases">
        <authorList>
            <person name="Braso-Vives M."/>
        </authorList>
    </citation>
    <scope>NUCLEOTIDE SEQUENCE</scope>
</reference>
<dbReference type="SUPFAM" id="SSF69322">
    <property type="entry name" value="Tricorn protease domain 2"/>
    <property type="match status" value="1"/>
</dbReference>
<evidence type="ECO:0000256" key="2">
    <source>
        <dbReference type="ARBA" id="ARBA00009573"/>
    </source>
</evidence>
<evidence type="ECO:0000256" key="1">
    <source>
        <dbReference type="ARBA" id="ARBA00003993"/>
    </source>
</evidence>
<sequence length="603" mass="66837">MAAPIPSLASRGTQGVSLVEGPPALRDNRAFKRDGSRTCKVMAFSPDGSLFAWCNGQQVTVVRLPGGEVVLQTEEHPRVVGILFSPLSTYMATWEVIVGKGPPYPNLHLWDLKTGQKAKSFVHKRQTDWEPQWTDDEVLCAHAVNEIHLFENGDFSHIARKLDVQKVAGYKLSPGPPPHKIAVYVPGQKGGPSFVRVFKCPDFATPLANKSFFKADKADIRWNKKGTGLLVLCATEVDQTGQSYYGEQNLHYIGVDGVSSIVQLSKKGPIYSTDWNPDSTEFCVVYGFMPAKATIFNLKCEPVFDFGTGPRNLCSYNPQGNNILSVYDDSCVKFAISLTLLLLALAGFGNLRGNIEVWDRRKLQKIALVQAPDTTYFAWSPDGVHFVTATTSPRLRVGNGYKMWHYTGHQLDEKALGMNEELWEVAWQSYQPGVFPATQLSYQPARAAAQTQEAKPAVYRPPGARALGHTSPTKLHEEELPQNERMENKDENLSKAALKNKKKREAKKAKQQQQAPMDARSQEQRDALAMATHILGTPPPSVTSTAVSADSEKKIKGLKKKLRQIEQLKEQQKSGKPLESNQLEKIKGEAALLKELEQLELGS</sequence>
<evidence type="ECO:0000313" key="12">
    <source>
        <dbReference type="EMBL" id="CAH1244663.1"/>
    </source>
</evidence>
<dbReference type="GO" id="GO:0003729">
    <property type="term" value="F:mRNA binding"/>
    <property type="evidence" value="ECO:0007669"/>
    <property type="project" value="TreeGrafter"/>
</dbReference>
<dbReference type="Proteomes" id="UP000838412">
    <property type="component" value="Chromosome 14"/>
</dbReference>
<dbReference type="GO" id="GO:0000049">
    <property type="term" value="F:tRNA binding"/>
    <property type="evidence" value="ECO:0007669"/>
    <property type="project" value="UniProtKB-UniRule"/>
</dbReference>
<gene>
    <name evidence="12" type="primary">EIF2A</name>
    <name evidence="12" type="ORF">BLAG_LOCUS7247</name>
</gene>
<keyword evidence="7 9" id="KW-0810">Translation regulation</keyword>
<feature type="domain" description="Translation initiation factor beta propellor-like" evidence="11">
    <location>
        <begin position="342"/>
        <end position="425"/>
    </location>
</feature>
<keyword evidence="13" id="KW-1185">Reference proteome</keyword>
<dbReference type="InterPro" id="IPR015943">
    <property type="entry name" value="WD40/YVTN_repeat-like_dom_sf"/>
</dbReference>
<dbReference type="InterPro" id="IPR013979">
    <property type="entry name" value="TIF_beta_prop-like"/>
</dbReference>
<feature type="compositionally biased region" description="Basic residues" evidence="10">
    <location>
        <begin position="498"/>
        <end position="510"/>
    </location>
</feature>
<comment type="function">
    <text evidence="1 9">Functions in the early steps of protein synthesis of a small number of specific mRNAs. Acts by directing the binding of methionyl-tRNAi to 40S ribosomal subunits. In contrast to the eIF-2 complex, it binds methionyl-tRNAi to 40S subunits in a codon-dependent manner, whereas the eIF-2 complex binds methionyl-tRNAi to 40S subunits in a GTP-dependent manner.</text>
</comment>
<protein>
    <recommendedName>
        <fullName evidence="3 9">Eukaryotic translation initiation factor 2A</fullName>
        <shortName evidence="9">eIF-2A</shortName>
    </recommendedName>
</protein>
<evidence type="ECO:0000256" key="9">
    <source>
        <dbReference type="PIRNR" id="PIRNR017222"/>
    </source>
</evidence>
<evidence type="ECO:0000259" key="11">
    <source>
        <dbReference type="Pfam" id="PF08662"/>
    </source>
</evidence>
<dbReference type="Gene3D" id="2.130.10.10">
    <property type="entry name" value="YVTN repeat-like/Quinoprotein amine dehydrogenase"/>
    <property type="match status" value="2"/>
</dbReference>
<keyword evidence="4 9" id="KW-0396">Initiation factor</keyword>
<evidence type="ECO:0000256" key="8">
    <source>
        <dbReference type="ARBA" id="ARBA00022917"/>
    </source>
</evidence>
<dbReference type="PANTHER" id="PTHR13227">
    <property type="entry name" value="EUKARYOTIC TRANSLATION INITIATION FACTOR 2A"/>
    <property type="match status" value="1"/>
</dbReference>
<dbReference type="GO" id="GO:0043022">
    <property type="term" value="F:ribosome binding"/>
    <property type="evidence" value="ECO:0007669"/>
    <property type="project" value="UniProtKB-UniRule"/>
</dbReference>
<keyword evidence="6" id="KW-0677">Repeat</keyword>
<dbReference type="OrthoDB" id="2194683at2759"/>
<dbReference type="PANTHER" id="PTHR13227:SF0">
    <property type="entry name" value="EUKARYOTIC TRANSLATION INITIATION FACTOR 2A"/>
    <property type="match status" value="1"/>
</dbReference>
<dbReference type="EMBL" id="OV696699">
    <property type="protein sequence ID" value="CAH1244663.1"/>
    <property type="molecule type" value="Genomic_DNA"/>
</dbReference>
<keyword evidence="5" id="KW-0853">WD repeat</keyword>
<comment type="similarity">
    <text evidence="2 9">Belongs to the WD repeat EIF2A family.</text>
</comment>
<dbReference type="GO" id="GO:0003743">
    <property type="term" value="F:translation initiation factor activity"/>
    <property type="evidence" value="ECO:0007669"/>
    <property type="project" value="UniProtKB-UniRule"/>
</dbReference>
<dbReference type="Pfam" id="PF08662">
    <property type="entry name" value="eIF2A"/>
    <property type="match status" value="2"/>
</dbReference>
<keyword evidence="8 9" id="KW-0648">Protein biosynthesis</keyword>
<dbReference type="PIRSF" id="PIRSF017222">
    <property type="entry name" value="eIF2A"/>
    <property type="match status" value="1"/>
</dbReference>
<name>A0A8J9YZY0_BRALA</name>
<feature type="region of interest" description="Disordered" evidence="10">
    <location>
        <begin position="446"/>
        <end position="558"/>
    </location>
</feature>
<evidence type="ECO:0000256" key="5">
    <source>
        <dbReference type="ARBA" id="ARBA00022574"/>
    </source>
</evidence>
<accession>A0A8J9YZY0</accession>
<dbReference type="InterPro" id="IPR011387">
    <property type="entry name" value="TIF2A"/>
</dbReference>
<feature type="region of interest" description="Disordered" evidence="10">
    <location>
        <begin position="1"/>
        <end position="21"/>
    </location>
</feature>
<dbReference type="GO" id="GO:0006417">
    <property type="term" value="P:regulation of translation"/>
    <property type="evidence" value="ECO:0007669"/>
    <property type="project" value="UniProtKB-KW"/>
</dbReference>
<evidence type="ECO:0000313" key="13">
    <source>
        <dbReference type="Proteomes" id="UP000838412"/>
    </source>
</evidence>
<evidence type="ECO:0000256" key="7">
    <source>
        <dbReference type="ARBA" id="ARBA00022845"/>
    </source>
</evidence>
<proteinExistence type="inferred from homology"/>